<name>A0ABU8G927_9ACTN</name>
<dbReference type="Proteomes" id="UP001365781">
    <property type="component" value="Unassembled WGS sequence"/>
</dbReference>
<evidence type="ECO:0000313" key="3">
    <source>
        <dbReference type="Proteomes" id="UP001365781"/>
    </source>
</evidence>
<comment type="similarity">
    <text evidence="1">Belongs to the HyuE racemase family.</text>
</comment>
<dbReference type="Gene3D" id="3.40.50.12500">
    <property type="match status" value="1"/>
</dbReference>
<accession>A0ABU8G927</accession>
<reference evidence="2 3" key="1">
    <citation type="submission" date="2024-03" db="EMBL/GenBank/DDBJ databases">
        <title>First Report of Pectobacterium brasiliscabiei causing potato scab in china.</title>
        <authorList>
            <person name="Handique U."/>
        </authorList>
    </citation>
    <scope>NUCLEOTIDE SEQUENCE [LARGE SCALE GENOMIC DNA]</scope>
    <source>
        <strain evidence="2 3">ZRIMU1503</strain>
    </source>
</reference>
<dbReference type="RefSeq" id="WP_336538770.1">
    <property type="nucleotide sequence ID" value="NZ_JBBAYL010000003.1"/>
</dbReference>
<organism evidence="2 3">
    <name type="scientific">Streptomyces brasiliscabiei</name>
    <dbReference type="NCBI Taxonomy" id="2736302"/>
    <lineage>
        <taxon>Bacteria</taxon>
        <taxon>Bacillati</taxon>
        <taxon>Actinomycetota</taxon>
        <taxon>Actinomycetes</taxon>
        <taxon>Kitasatosporales</taxon>
        <taxon>Streptomycetaceae</taxon>
        <taxon>Streptomyces</taxon>
    </lineage>
</organism>
<dbReference type="Pfam" id="PF01177">
    <property type="entry name" value="Asp_Glu_race"/>
    <property type="match status" value="1"/>
</dbReference>
<dbReference type="InterPro" id="IPR015942">
    <property type="entry name" value="Asp/Glu/hydantoin_racemase"/>
</dbReference>
<dbReference type="EMBL" id="JBBAYM010000006">
    <property type="protein sequence ID" value="MEI5609704.1"/>
    <property type="molecule type" value="Genomic_DNA"/>
</dbReference>
<evidence type="ECO:0000313" key="2">
    <source>
        <dbReference type="EMBL" id="MEI5609704.1"/>
    </source>
</evidence>
<comment type="caution">
    <text evidence="2">The sequence shown here is derived from an EMBL/GenBank/DDBJ whole genome shotgun (WGS) entry which is preliminary data.</text>
</comment>
<sequence>MSGSSVGRAPTVAVLHATPASIEPARTALVEGFPEASVWNVLDDRLISDAEAAGGLTPALSDRMLSLIGHAVHGGADAVLLSCSLYGPVLEQARRKHGLLPMLSSDEGLFAEVARLRFGRVLLLGPLAPAVQDSAKRLKHVLAATAGAERTDVIGLTVPGAATAAAHGDLDTLERALAEAATPYLKEADAVILGMFSLAPARGGVERALGLPVLSAPLLAARSLREKLAARTDTLFSAPLFPGEQPESSATEAW</sequence>
<gene>
    <name evidence="2" type="ORF">WB403_11040</name>
</gene>
<keyword evidence="3" id="KW-1185">Reference proteome</keyword>
<dbReference type="InterPro" id="IPR053714">
    <property type="entry name" value="Iso_Racemase_Enz_sf"/>
</dbReference>
<evidence type="ECO:0000256" key="1">
    <source>
        <dbReference type="ARBA" id="ARBA00038414"/>
    </source>
</evidence>
<protein>
    <submittedName>
        <fullName evidence="2">Aspartate/glutamate racemase family protein</fullName>
    </submittedName>
</protein>
<proteinExistence type="inferred from homology"/>